<name>A0A4V3CM95_9GAMM</name>
<evidence type="ECO:0000256" key="4">
    <source>
        <dbReference type="ARBA" id="ARBA00023172"/>
    </source>
</evidence>
<accession>A0A4V3CM95</accession>
<dbReference type="InterPro" id="IPR013762">
    <property type="entry name" value="Integrase-like_cat_sf"/>
</dbReference>
<dbReference type="Proteomes" id="UP000295531">
    <property type="component" value="Unassembled WGS sequence"/>
</dbReference>
<dbReference type="Pfam" id="PF00589">
    <property type="entry name" value="Phage_integrase"/>
    <property type="match status" value="1"/>
</dbReference>
<dbReference type="PANTHER" id="PTHR30349">
    <property type="entry name" value="PHAGE INTEGRASE-RELATED"/>
    <property type="match status" value="1"/>
</dbReference>
<dbReference type="GO" id="GO:0003677">
    <property type="term" value="F:DNA binding"/>
    <property type="evidence" value="ECO:0007669"/>
    <property type="project" value="UniProtKB-KW"/>
</dbReference>
<sequence>TNYKGKTYKPFLHHISKSDSTVRNILKLKEPKKRPDTLTADQVKQLISAAKSLRDKFLLMMLYETGMRIGECLGLRHEDIKSWDKTIVVKPRSDNTNGARAKSYESRTIDVSSDLMGLYTDYVVNEFGDIDSDYVFINIWGKDIGKPLAYSTVYTKFRRLSEKHEIPFSPHIFRHTHATELLRSGWDASYVQKRLGHKDVQTTINTYAHLTDADLKHAFNTFNKGDSL</sequence>
<comment type="similarity">
    <text evidence="1">Belongs to the 'phage' integrase family.</text>
</comment>
<evidence type="ECO:0000256" key="3">
    <source>
        <dbReference type="ARBA" id="ARBA00023125"/>
    </source>
</evidence>
<dbReference type="RefSeq" id="WP_166635929.1">
    <property type="nucleotide sequence ID" value="NZ_SNXI01000045.1"/>
</dbReference>
<dbReference type="GO" id="GO:0015074">
    <property type="term" value="P:DNA integration"/>
    <property type="evidence" value="ECO:0007669"/>
    <property type="project" value="UniProtKB-KW"/>
</dbReference>
<dbReference type="Gene3D" id="1.10.443.10">
    <property type="entry name" value="Intergrase catalytic core"/>
    <property type="match status" value="1"/>
</dbReference>
<evidence type="ECO:0000313" key="6">
    <source>
        <dbReference type="EMBL" id="TDP26787.1"/>
    </source>
</evidence>
<reference evidence="6 7" key="1">
    <citation type="submission" date="2019-03" db="EMBL/GenBank/DDBJ databases">
        <title>Freshwater and sediment microbial communities from various areas in North America, analyzing microbe dynamics in response to fracking.</title>
        <authorList>
            <person name="Lamendella R."/>
        </authorList>
    </citation>
    <scope>NUCLEOTIDE SEQUENCE [LARGE SCALE GENOMIC DNA]</scope>
    <source>
        <strain evidence="6 7">18_TX</strain>
    </source>
</reference>
<comment type="caution">
    <text evidence="6">The sequence shown here is derived from an EMBL/GenBank/DDBJ whole genome shotgun (WGS) entry which is preliminary data.</text>
</comment>
<dbReference type="InterPro" id="IPR050090">
    <property type="entry name" value="Tyrosine_recombinase_XerCD"/>
</dbReference>
<evidence type="ECO:0000256" key="2">
    <source>
        <dbReference type="ARBA" id="ARBA00022908"/>
    </source>
</evidence>
<keyword evidence="3" id="KW-0238">DNA-binding</keyword>
<dbReference type="PANTHER" id="PTHR30349:SF41">
    <property type="entry name" value="INTEGRASE_RECOMBINASE PROTEIN MJ0367-RELATED"/>
    <property type="match status" value="1"/>
</dbReference>
<dbReference type="PROSITE" id="PS51898">
    <property type="entry name" value="TYR_RECOMBINASE"/>
    <property type="match status" value="1"/>
</dbReference>
<dbReference type="EMBL" id="SNXI01000045">
    <property type="protein sequence ID" value="TDP26787.1"/>
    <property type="molecule type" value="Genomic_DNA"/>
</dbReference>
<dbReference type="SUPFAM" id="SSF56349">
    <property type="entry name" value="DNA breaking-rejoining enzymes"/>
    <property type="match status" value="1"/>
</dbReference>
<evidence type="ECO:0000313" key="7">
    <source>
        <dbReference type="Proteomes" id="UP000295531"/>
    </source>
</evidence>
<organism evidence="6 7">
    <name type="scientific">Idiomarina aquatica</name>
    <dbReference type="NCBI Taxonomy" id="1327752"/>
    <lineage>
        <taxon>Bacteria</taxon>
        <taxon>Pseudomonadati</taxon>
        <taxon>Pseudomonadota</taxon>
        <taxon>Gammaproteobacteria</taxon>
        <taxon>Alteromonadales</taxon>
        <taxon>Idiomarinaceae</taxon>
        <taxon>Idiomarina</taxon>
    </lineage>
</organism>
<dbReference type="GO" id="GO:0006310">
    <property type="term" value="P:DNA recombination"/>
    <property type="evidence" value="ECO:0007669"/>
    <property type="project" value="UniProtKB-KW"/>
</dbReference>
<dbReference type="InterPro" id="IPR002104">
    <property type="entry name" value="Integrase_catalytic"/>
</dbReference>
<evidence type="ECO:0000256" key="1">
    <source>
        <dbReference type="ARBA" id="ARBA00008857"/>
    </source>
</evidence>
<dbReference type="AlphaFoldDB" id="A0A4V3CM95"/>
<evidence type="ECO:0000259" key="5">
    <source>
        <dbReference type="PROSITE" id="PS51898"/>
    </source>
</evidence>
<feature type="domain" description="Tyr recombinase" evidence="5">
    <location>
        <begin position="33"/>
        <end position="220"/>
    </location>
</feature>
<keyword evidence="7" id="KW-1185">Reference proteome</keyword>
<dbReference type="InterPro" id="IPR011010">
    <property type="entry name" value="DNA_brk_join_enz"/>
</dbReference>
<proteinExistence type="inferred from homology"/>
<gene>
    <name evidence="6" type="ORF">DEU29_1453</name>
</gene>
<keyword evidence="4" id="KW-0233">DNA recombination</keyword>
<feature type="non-terminal residue" evidence="6">
    <location>
        <position position="1"/>
    </location>
</feature>
<keyword evidence="2" id="KW-0229">DNA integration</keyword>
<protein>
    <submittedName>
        <fullName evidence="6">Phage integrase family protein</fullName>
    </submittedName>
</protein>